<evidence type="ECO:0000313" key="2">
    <source>
        <dbReference type="EMBL" id="SFB02288.1"/>
    </source>
</evidence>
<dbReference type="Pfam" id="PF01208">
    <property type="entry name" value="URO-D"/>
    <property type="match status" value="1"/>
</dbReference>
<name>A0A1I0XQ04_9FIRM</name>
<feature type="domain" description="Uroporphyrinogen decarboxylase (URO-D)" evidence="1">
    <location>
        <begin position="163"/>
        <end position="280"/>
    </location>
</feature>
<dbReference type="Proteomes" id="UP000198838">
    <property type="component" value="Unassembled WGS sequence"/>
</dbReference>
<organism evidence="2 3">
    <name type="scientific">Acetitomaculum ruminis DSM 5522</name>
    <dbReference type="NCBI Taxonomy" id="1120918"/>
    <lineage>
        <taxon>Bacteria</taxon>
        <taxon>Bacillati</taxon>
        <taxon>Bacillota</taxon>
        <taxon>Clostridia</taxon>
        <taxon>Lachnospirales</taxon>
        <taxon>Lachnospiraceae</taxon>
        <taxon>Acetitomaculum</taxon>
    </lineage>
</organism>
<keyword evidence="3" id="KW-1185">Reference proteome</keyword>
<sequence>MSNYPFSAEELSDVGMYPAVPGPYGMPTFPARKFKTPITPKENFKLMCEKKKPVWIPNIPTDFNCIQPECMPDAYARNHGGFDWFGIDWEFEPLTAAAMVRPGTRRLSEIDNWEEELLPKWPDLNVIDWQKNYDEIYKPVIQEDRATMFIIVNGLFERTADLTSFEDTFCYLLEEPEALNALYTKLTDFHLDLMKIAKEVYGADVITFHDDMGSQKSSFMSPDTYKEILLPHYKRMNDAAHDMGLYVNYHSCGSVSNQIENFCDAGFDFWEGQDACNDKQAIMDKYGDRMGQVSIFMPDPAESDEDFVKEIEEKVYKLGKTGRYITWFANMNPNRSVNGEELIYKLSRELYNA</sequence>
<gene>
    <name evidence="2" type="ORF">SAMN05216249_10733</name>
</gene>
<dbReference type="SUPFAM" id="SSF51726">
    <property type="entry name" value="UROD/MetE-like"/>
    <property type="match status" value="1"/>
</dbReference>
<evidence type="ECO:0000313" key="3">
    <source>
        <dbReference type="Proteomes" id="UP000198838"/>
    </source>
</evidence>
<dbReference type="GO" id="GO:0004853">
    <property type="term" value="F:uroporphyrinogen decarboxylase activity"/>
    <property type="evidence" value="ECO:0007669"/>
    <property type="project" value="InterPro"/>
</dbReference>
<dbReference type="EMBL" id="FOJY01000007">
    <property type="protein sequence ID" value="SFB02288.1"/>
    <property type="molecule type" value="Genomic_DNA"/>
</dbReference>
<reference evidence="2 3" key="1">
    <citation type="submission" date="2016-10" db="EMBL/GenBank/DDBJ databases">
        <authorList>
            <person name="de Groot N.N."/>
        </authorList>
    </citation>
    <scope>NUCLEOTIDE SEQUENCE [LARGE SCALE GENOMIC DNA]</scope>
    <source>
        <strain evidence="2 3">DSM 5522</strain>
    </source>
</reference>
<dbReference type="PANTHER" id="PTHR47099">
    <property type="entry name" value="METHYLCOBAMIDE:COM METHYLTRANSFERASE MTBA"/>
    <property type="match status" value="1"/>
</dbReference>
<dbReference type="STRING" id="1120918.SAMN05216249_10733"/>
<accession>A0A1I0XQ04</accession>
<dbReference type="InterPro" id="IPR038071">
    <property type="entry name" value="UROD/MetE-like_sf"/>
</dbReference>
<dbReference type="OrthoDB" id="9815759at2"/>
<dbReference type="AlphaFoldDB" id="A0A1I0XQ04"/>
<protein>
    <submittedName>
        <fullName evidence="2">Uroporphyrinogen decarboxylase (URO-D)</fullName>
    </submittedName>
</protein>
<dbReference type="GO" id="GO:0006779">
    <property type="term" value="P:porphyrin-containing compound biosynthetic process"/>
    <property type="evidence" value="ECO:0007669"/>
    <property type="project" value="InterPro"/>
</dbReference>
<dbReference type="PANTHER" id="PTHR47099:SF1">
    <property type="entry name" value="METHYLCOBAMIDE:COM METHYLTRANSFERASE MTBA"/>
    <property type="match status" value="1"/>
</dbReference>
<evidence type="ECO:0000259" key="1">
    <source>
        <dbReference type="Pfam" id="PF01208"/>
    </source>
</evidence>
<proteinExistence type="predicted"/>
<dbReference type="Gene3D" id="3.20.20.210">
    <property type="match status" value="1"/>
</dbReference>
<dbReference type="InterPro" id="IPR052024">
    <property type="entry name" value="Methanogen_methyltrans"/>
</dbReference>
<dbReference type="RefSeq" id="WP_092871685.1">
    <property type="nucleotide sequence ID" value="NZ_FOJY01000007.1"/>
</dbReference>
<dbReference type="InterPro" id="IPR000257">
    <property type="entry name" value="Uroporphyrinogen_deCOase"/>
</dbReference>